<dbReference type="AlphaFoldDB" id="A0A410JPZ6"/>
<sequence length="325" mass="39179">MNRIKEYFVNLIDPQLLVVLLLLIVAVVALTLIFSKKIPEYKKYKTNIYIYLFLIVIVYAMVAFLGYNKLFSEHLMYEFIFYQVFSLVIGSIHCYVYHNFFNKFEQEKSPMEYLFALLVTFYGIIPFFLIYSFFNGSQYVYLMLGHYILFFVPTFVNDTFNRAMKIPPKVYLTWQFPENYRELAGVSDEEMRDLVVFTFLIGRSEDSRKLSTYRVKGPTRIDFGRLFFNFVLDYNERHPTEQIEIKNENGNLYEWVFFKQPKWYKATQYIDPRYTLYMNGIEENSVIFCVRSEHMIDEKNSFNSEYEDADFEYNKDKDNDRVNNF</sequence>
<gene>
    <name evidence="2" type="ORF">EQP59_02155</name>
</gene>
<evidence type="ECO:0000313" key="2">
    <source>
        <dbReference type="EMBL" id="QAR30243.1"/>
    </source>
</evidence>
<dbReference type="RefSeq" id="WP_128500745.1">
    <property type="nucleotide sequence ID" value="NZ_CP035107.1"/>
</dbReference>
<dbReference type="Proteomes" id="UP000287701">
    <property type="component" value="Chromosome"/>
</dbReference>
<keyword evidence="1" id="KW-0472">Membrane</keyword>
<name>A0A410JPZ6_ORNRH</name>
<feature type="transmembrane region" description="Helical" evidence="1">
    <location>
        <begin position="139"/>
        <end position="156"/>
    </location>
</feature>
<dbReference type="OrthoDB" id="1024052at2"/>
<dbReference type="Pfam" id="PF17555">
    <property type="entry name" value="TssN"/>
    <property type="match status" value="1"/>
</dbReference>
<feature type="transmembrane region" description="Helical" evidence="1">
    <location>
        <begin position="113"/>
        <end position="133"/>
    </location>
</feature>
<dbReference type="EMBL" id="CP035107">
    <property type="protein sequence ID" value="QAR30243.1"/>
    <property type="molecule type" value="Genomic_DNA"/>
</dbReference>
<accession>A0A410JPZ6</accession>
<feature type="transmembrane region" description="Helical" evidence="1">
    <location>
        <begin position="47"/>
        <end position="67"/>
    </location>
</feature>
<proteinExistence type="predicted"/>
<evidence type="ECO:0000256" key="1">
    <source>
        <dbReference type="SAM" id="Phobius"/>
    </source>
</evidence>
<feature type="transmembrane region" description="Helical" evidence="1">
    <location>
        <begin position="16"/>
        <end position="35"/>
    </location>
</feature>
<organism evidence="2 3">
    <name type="scientific">Ornithobacterium rhinotracheale</name>
    <dbReference type="NCBI Taxonomy" id="28251"/>
    <lineage>
        <taxon>Bacteria</taxon>
        <taxon>Pseudomonadati</taxon>
        <taxon>Bacteroidota</taxon>
        <taxon>Flavobacteriia</taxon>
        <taxon>Flavobacteriales</taxon>
        <taxon>Weeksellaceae</taxon>
        <taxon>Ornithobacterium</taxon>
    </lineage>
</organism>
<keyword evidence="1" id="KW-1133">Transmembrane helix</keyword>
<feature type="transmembrane region" description="Helical" evidence="1">
    <location>
        <begin position="79"/>
        <end position="101"/>
    </location>
</feature>
<evidence type="ECO:0000313" key="3">
    <source>
        <dbReference type="Proteomes" id="UP000287701"/>
    </source>
</evidence>
<evidence type="ECO:0008006" key="4">
    <source>
        <dbReference type="Google" id="ProtNLM"/>
    </source>
</evidence>
<keyword evidence="1" id="KW-0812">Transmembrane</keyword>
<protein>
    <recommendedName>
        <fullName evidence="4">TssN family type VI secretion system protein</fullName>
    </recommendedName>
</protein>
<dbReference type="InterPro" id="IPR035177">
    <property type="entry name" value="TssN"/>
</dbReference>
<reference evidence="2 3" key="1">
    <citation type="submission" date="2019-01" db="EMBL/GenBank/DDBJ databases">
        <title>Whole Genome of Ornithobacterium rhinotracheale FARPER-174b.</title>
        <authorList>
            <person name="Tataje-Lavanda L.A."/>
            <person name="Montalvan A."/>
            <person name="Montesinos R."/>
            <person name="Zimic M."/>
            <person name="Fernandez-Sanchez M."/>
            <person name="Fernandez-Diaz M."/>
        </authorList>
    </citation>
    <scope>NUCLEOTIDE SEQUENCE [LARGE SCALE GENOMIC DNA]</scope>
    <source>
        <strain evidence="2 3">FARPER-174b</strain>
    </source>
</reference>